<evidence type="ECO:0000256" key="2">
    <source>
        <dbReference type="ARBA" id="ARBA00022821"/>
    </source>
</evidence>
<dbReference type="Gene3D" id="3.30.730.10">
    <property type="entry name" value="AP2/ERF domain"/>
    <property type="match status" value="1"/>
</dbReference>
<feature type="domain" description="AP2/ERF" evidence="8">
    <location>
        <begin position="109"/>
        <end position="166"/>
    </location>
</feature>
<accession>A0A9R1WN73</accession>
<dbReference type="SMART" id="SM00380">
    <property type="entry name" value="AP2"/>
    <property type="match status" value="1"/>
</dbReference>
<evidence type="ECO:0000256" key="4">
    <source>
        <dbReference type="ARBA" id="ARBA00023125"/>
    </source>
</evidence>
<evidence type="ECO:0000256" key="3">
    <source>
        <dbReference type="ARBA" id="ARBA00023015"/>
    </source>
</evidence>
<dbReference type="GO" id="GO:0005634">
    <property type="term" value="C:nucleus"/>
    <property type="evidence" value="ECO:0007669"/>
    <property type="project" value="UniProtKB-SubCell"/>
</dbReference>
<feature type="compositionally biased region" description="Basic and acidic residues" evidence="7">
    <location>
        <begin position="93"/>
        <end position="102"/>
    </location>
</feature>
<gene>
    <name evidence="9" type="ORF">LSAT_V11C100016160</name>
</gene>
<dbReference type="PANTHER" id="PTHR31190:SF480">
    <property type="entry name" value="ETHYLENE-RESPONSIVE TRANSCRIPTION FACTOR RAP2-12"/>
    <property type="match status" value="1"/>
</dbReference>
<dbReference type="Pfam" id="PF00847">
    <property type="entry name" value="AP2"/>
    <property type="match status" value="1"/>
</dbReference>
<dbReference type="InterPro" id="IPR016177">
    <property type="entry name" value="DNA-bd_dom_sf"/>
</dbReference>
<dbReference type="FunFam" id="3.30.730.10:FF:000001">
    <property type="entry name" value="Ethylene-responsive transcription factor 2"/>
    <property type="match status" value="1"/>
</dbReference>
<evidence type="ECO:0000313" key="9">
    <source>
        <dbReference type="EMBL" id="KAJ0225762.1"/>
    </source>
</evidence>
<dbReference type="PRINTS" id="PR00367">
    <property type="entry name" value="ETHRSPELEMNT"/>
</dbReference>
<evidence type="ECO:0000256" key="6">
    <source>
        <dbReference type="ARBA" id="ARBA00023242"/>
    </source>
</evidence>
<evidence type="ECO:0000256" key="5">
    <source>
        <dbReference type="ARBA" id="ARBA00023163"/>
    </source>
</evidence>
<comment type="subcellular location">
    <subcellularLocation>
        <location evidence="1">Nucleus</location>
    </subcellularLocation>
</comment>
<reference evidence="9 10" key="1">
    <citation type="journal article" date="2017" name="Nat. Commun.">
        <title>Genome assembly with in vitro proximity ligation data and whole-genome triplication in lettuce.</title>
        <authorList>
            <person name="Reyes-Chin-Wo S."/>
            <person name="Wang Z."/>
            <person name="Yang X."/>
            <person name="Kozik A."/>
            <person name="Arikit S."/>
            <person name="Song C."/>
            <person name="Xia L."/>
            <person name="Froenicke L."/>
            <person name="Lavelle D.O."/>
            <person name="Truco M.J."/>
            <person name="Xia R."/>
            <person name="Zhu S."/>
            <person name="Xu C."/>
            <person name="Xu H."/>
            <person name="Xu X."/>
            <person name="Cox K."/>
            <person name="Korf I."/>
            <person name="Meyers B.C."/>
            <person name="Michelmore R.W."/>
        </authorList>
    </citation>
    <scope>NUCLEOTIDE SEQUENCE [LARGE SCALE GENOMIC DNA]</scope>
    <source>
        <strain evidence="10">cv. Salinas</strain>
        <tissue evidence="9">Seedlings</tissue>
    </source>
</reference>
<dbReference type="CDD" id="cd00018">
    <property type="entry name" value="AP2"/>
    <property type="match status" value="1"/>
</dbReference>
<dbReference type="Proteomes" id="UP000235145">
    <property type="component" value="Unassembled WGS sequence"/>
</dbReference>
<dbReference type="GO" id="GO:0003677">
    <property type="term" value="F:DNA binding"/>
    <property type="evidence" value="ECO:0007669"/>
    <property type="project" value="UniProtKB-KW"/>
</dbReference>
<dbReference type="GO" id="GO:0006952">
    <property type="term" value="P:defense response"/>
    <property type="evidence" value="ECO:0007669"/>
    <property type="project" value="UniProtKB-KW"/>
</dbReference>
<dbReference type="EMBL" id="NBSK02000001">
    <property type="protein sequence ID" value="KAJ0225762.1"/>
    <property type="molecule type" value="Genomic_DNA"/>
</dbReference>
<keyword evidence="6" id="KW-0539">Nucleus</keyword>
<dbReference type="InterPro" id="IPR044808">
    <property type="entry name" value="ERF_plant"/>
</dbReference>
<dbReference type="OrthoDB" id="668733at2759"/>
<evidence type="ECO:0000313" key="10">
    <source>
        <dbReference type="Proteomes" id="UP000235145"/>
    </source>
</evidence>
<dbReference type="InterPro" id="IPR036955">
    <property type="entry name" value="AP2/ERF_dom_sf"/>
</dbReference>
<comment type="caution">
    <text evidence="9">The sequence shown here is derived from an EMBL/GenBank/DDBJ whole genome shotgun (WGS) entry which is preliminary data.</text>
</comment>
<evidence type="ECO:0000259" key="8">
    <source>
        <dbReference type="PROSITE" id="PS51032"/>
    </source>
</evidence>
<evidence type="ECO:0000256" key="1">
    <source>
        <dbReference type="ARBA" id="ARBA00004123"/>
    </source>
</evidence>
<dbReference type="GO" id="GO:0003700">
    <property type="term" value="F:DNA-binding transcription factor activity"/>
    <property type="evidence" value="ECO:0007669"/>
    <property type="project" value="InterPro"/>
</dbReference>
<organism evidence="9 10">
    <name type="scientific">Lactuca sativa</name>
    <name type="common">Garden lettuce</name>
    <dbReference type="NCBI Taxonomy" id="4236"/>
    <lineage>
        <taxon>Eukaryota</taxon>
        <taxon>Viridiplantae</taxon>
        <taxon>Streptophyta</taxon>
        <taxon>Embryophyta</taxon>
        <taxon>Tracheophyta</taxon>
        <taxon>Spermatophyta</taxon>
        <taxon>Magnoliopsida</taxon>
        <taxon>eudicotyledons</taxon>
        <taxon>Gunneridae</taxon>
        <taxon>Pentapetalae</taxon>
        <taxon>asterids</taxon>
        <taxon>campanulids</taxon>
        <taxon>Asterales</taxon>
        <taxon>Asteraceae</taxon>
        <taxon>Cichorioideae</taxon>
        <taxon>Cichorieae</taxon>
        <taxon>Lactucinae</taxon>
        <taxon>Lactuca</taxon>
    </lineage>
</organism>
<dbReference type="Gramene" id="rna-gnl|WGS:NBSK|LSAT_1X38561_mrna">
    <property type="protein sequence ID" value="cds-PLY97253.1"/>
    <property type="gene ID" value="gene-LSAT_1X38561"/>
</dbReference>
<evidence type="ECO:0000256" key="7">
    <source>
        <dbReference type="SAM" id="MobiDB-lite"/>
    </source>
</evidence>
<dbReference type="GO" id="GO:0009873">
    <property type="term" value="P:ethylene-activated signaling pathway"/>
    <property type="evidence" value="ECO:0007669"/>
    <property type="project" value="InterPro"/>
</dbReference>
<dbReference type="InterPro" id="IPR001471">
    <property type="entry name" value="AP2/ERF_dom"/>
</dbReference>
<sequence length="307" mass="33951">MCGGAIISDCIAPTTNRSPRLTAELLWNTHLLTSPSNRYSKRFPSHATDLDDDFEADFQGFQDELEIEVDISKSFPVSSSKHSAPASGLSSIKQDDEAEKSGSRKRKNQYRGIRQRPWGKWAAEIRDPSKGVRVWLGTFNTAEEAAHAYDAEARRIRGSKAKVNFPDVTSSLRQAVKPKSQKRLPKVNSTLNQDMNNRNYGSLESVKKKPQVTPVDTFEDMFEVSYVGSDHGSNSDFGYMSPAKKLKSDSSNVVAEGDMSLSDDLLFQMPCFEESWGSCSIDAFVNGGSGVDLWTCDDLAAMMDGSF</sequence>
<keyword evidence="3" id="KW-0805">Transcription regulation</keyword>
<keyword evidence="2" id="KW-0611">Plant defense</keyword>
<dbReference type="AlphaFoldDB" id="A0A9R1WN73"/>
<proteinExistence type="predicted"/>
<dbReference type="SUPFAM" id="SSF54171">
    <property type="entry name" value="DNA-binding domain"/>
    <property type="match status" value="1"/>
</dbReference>
<dbReference type="PROSITE" id="PS51032">
    <property type="entry name" value="AP2_ERF"/>
    <property type="match status" value="1"/>
</dbReference>
<keyword evidence="5" id="KW-0804">Transcription</keyword>
<dbReference type="PANTHER" id="PTHR31190">
    <property type="entry name" value="DNA-BINDING DOMAIN"/>
    <property type="match status" value="1"/>
</dbReference>
<feature type="region of interest" description="Disordered" evidence="7">
    <location>
        <begin position="76"/>
        <end position="113"/>
    </location>
</feature>
<keyword evidence="10" id="KW-1185">Reference proteome</keyword>
<protein>
    <recommendedName>
        <fullName evidence="8">AP2/ERF domain-containing protein</fullName>
    </recommendedName>
</protein>
<keyword evidence="4" id="KW-0238">DNA-binding</keyword>
<name>A0A9R1WN73_LACSA</name>